<dbReference type="SUPFAM" id="SSF55486">
    <property type="entry name" value="Metalloproteases ('zincins'), catalytic domain"/>
    <property type="match status" value="2"/>
</dbReference>
<dbReference type="AlphaFoldDB" id="A0A2U1N5I2"/>
<gene>
    <name evidence="2" type="ORF">CTI12_AA302210</name>
</gene>
<evidence type="ECO:0000259" key="1">
    <source>
        <dbReference type="Pfam" id="PF01433"/>
    </source>
</evidence>
<dbReference type="GO" id="GO:0008270">
    <property type="term" value="F:zinc ion binding"/>
    <property type="evidence" value="ECO:0007669"/>
    <property type="project" value="InterPro"/>
</dbReference>
<sequence>MAALSIVVTGEVEHQWFGNLATLEWWTHLWLIKDFATWKYACKNAKTEDLWSVISEESGVKVNKLMDIWTNQTGYPLTQPNGNKNQEVAEKPWVKVNAGHTGFYRVKYNNALTAGLRKATKEKCLSPEDKFGMPCFFYLDNKLIEALKFGCVACYNAAKILKDTVLFMIHGVILTSSFLISSYHPPTICEKLGLEQTHRRLFVFFRLLTYINDKNTSAFLVDIRKVNIKS</sequence>
<reference evidence="2 3" key="1">
    <citation type="journal article" date="2018" name="Mol. Plant">
        <title>The genome of Artemisia annua provides insight into the evolution of Asteraceae family and artemisinin biosynthesis.</title>
        <authorList>
            <person name="Shen Q."/>
            <person name="Zhang L."/>
            <person name="Liao Z."/>
            <person name="Wang S."/>
            <person name="Yan T."/>
            <person name="Shi P."/>
            <person name="Liu M."/>
            <person name="Fu X."/>
            <person name="Pan Q."/>
            <person name="Wang Y."/>
            <person name="Lv Z."/>
            <person name="Lu X."/>
            <person name="Zhang F."/>
            <person name="Jiang W."/>
            <person name="Ma Y."/>
            <person name="Chen M."/>
            <person name="Hao X."/>
            <person name="Li L."/>
            <person name="Tang Y."/>
            <person name="Lv G."/>
            <person name="Zhou Y."/>
            <person name="Sun X."/>
            <person name="Brodelius P.E."/>
            <person name="Rose J.K.C."/>
            <person name="Tang K."/>
        </authorList>
    </citation>
    <scope>NUCLEOTIDE SEQUENCE [LARGE SCALE GENOMIC DNA]</scope>
    <source>
        <strain evidence="3">cv. Huhao1</strain>
        <tissue evidence="2">Leaf</tissue>
    </source>
</reference>
<dbReference type="GO" id="GO:0005737">
    <property type="term" value="C:cytoplasm"/>
    <property type="evidence" value="ECO:0007669"/>
    <property type="project" value="TreeGrafter"/>
</dbReference>
<dbReference type="GO" id="GO:0042277">
    <property type="term" value="F:peptide binding"/>
    <property type="evidence" value="ECO:0007669"/>
    <property type="project" value="TreeGrafter"/>
</dbReference>
<dbReference type="InterPro" id="IPR050344">
    <property type="entry name" value="Peptidase_M1_aminopeptidases"/>
</dbReference>
<keyword evidence="2" id="KW-0378">Hydrolase</keyword>
<dbReference type="Gene3D" id="1.10.390.10">
    <property type="entry name" value="Neutral Protease Domain 2"/>
    <property type="match status" value="2"/>
</dbReference>
<keyword evidence="3" id="KW-1185">Reference proteome</keyword>
<evidence type="ECO:0000313" key="3">
    <source>
        <dbReference type="Proteomes" id="UP000245207"/>
    </source>
</evidence>
<dbReference type="GO" id="GO:0006508">
    <property type="term" value="P:proteolysis"/>
    <property type="evidence" value="ECO:0007669"/>
    <property type="project" value="TreeGrafter"/>
</dbReference>
<accession>A0A2U1N5I2</accession>
<dbReference type="Pfam" id="PF01433">
    <property type="entry name" value="Peptidase_M1"/>
    <property type="match status" value="1"/>
</dbReference>
<organism evidence="2 3">
    <name type="scientific">Artemisia annua</name>
    <name type="common">Sweet wormwood</name>
    <dbReference type="NCBI Taxonomy" id="35608"/>
    <lineage>
        <taxon>Eukaryota</taxon>
        <taxon>Viridiplantae</taxon>
        <taxon>Streptophyta</taxon>
        <taxon>Embryophyta</taxon>
        <taxon>Tracheophyta</taxon>
        <taxon>Spermatophyta</taxon>
        <taxon>Magnoliopsida</taxon>
        <taxon>eudicotyledons</taxon>
        <taxon>Gunneridae</taxon>
        <taxon>Pentapetalae</taxon>
        <taxon>asterids</taxon>
        <taxon>campanulids</taxon>
        <taxon>Asterales</taxon>
        <taxon>Asteraceae</taxon>
        <taxon>Asteroideae</taxon>
        <taxon>Anthemideae</taxon>
        <taxon>Artemisiinae</taxon>
        <taxon>Artemisia</taxon>
    </lineage>
</organism>
<dbReference type="GO" id="GO:0005615">
    <property type="term" value="C:extracellular space"/>
    <property type="evidence" value="ECO:0007669"/>
    <property type="project" value="TreeGrafter"/>
</dbReference>
<protein>
    <submittedName>
        <fullName evidence="2">Puromycin-sensitive aminopeptidase</fullName>
    </submittedName>
</protein>
<keyword evidence="2" id="KW-0031">Aminopeptidase</keyword>
<dbReference type="OrthoDB" id="1736947at2759"/>
<dbReference type="InterPro" id="IPR027268">
    <property type="entry name" value="Peptidase_M4/M1_CTD_sf"/>
</dbReference>
<dbReference type="PANTHER" id="PTHR11533:SF274">
    <property type="entry name" value="AMINOPEPTIDASE"/>
    <property type="match status" value="1"/>
</dbReference>
<dbReference type="EMBL" id="PKPP01003578">
    <property type="protein sequence ID" value="PWA68714.1"/>
    <property type="molecule type" value="Genomic_DNA"/>
</dbReference>
<dbReference type="STRING" id="35608.A0A2U1N5I2"/>
<dbReference type="GO" id="GO:0070006">
    <property type="term" value="F:metalloaminopeptidase activity"/>
    <property type="evidence" value="ECO:0007669"/>
    <property type="project" value="TreeGrafter"/>
</dbReference>
<comment type="caution">
    <text evidence="2">The sequence shown here is derived from an EMBL/GenBank/DDBJ whole genome shotgun (WGS) entry which is preliminary data.</text>
</comment>
<dbReference type="GO" id="GO:0016020">
    <property type="term" value="C:membrane"/>
    <property type="evidence" value="ECO:0007669"/>
    <property type="project" value="TreeGrafter"/>
</dbReference>
<dbReference type="GO" id="GO:0043171">
    <property type="term" value="P:peptide catabolic process"/>
    <property type="evidence" value="ECO:0007669"/>
    <property type="project" value="TreeGrafter"/>
</dbReference>
<proteinExistence type="predicted"/>
<evidence type="ECO:0000313" key="2">
    <source>
        <dbReference type="EMBL" id="PWA68714.1"/>
    </source>
</evidence>
<feature type="domain" description="Peptidase M1 membrane alanine aminopeptidase" evidence="1">
    <location>
        <begin position="6"/>
        <end position="38"/>
    </location>
</feature>
<name>A0A2U1N5I2_ARTAN</name>
<dbReference type="InterPro" id="IPR014782">
    <property type="entry name" value="Peptidase_M1_dom"/>
</dbReference>
<dbReference type="PANTHER" id="PTHR11533">
    <property type="entry name" value="PROTEASE M1 ZINC METALLOPROTEASE"/>
    <property type="match status" value="1"/>
</dbReference>
<dbReference type="Proteomes" id="UP000245207">
    <property type="component" value="Unassembled WGS sequence"/>
</dbReference>
<keyword evidence="2" id="KW-0645">Protease</keyword>